<protein>
    <recommendedName>
        <fullName evidence="3">Bacterial Ig-like domain-containing protein</fullName>
    </recommendedName>
</protein>
<dbReference type="InterPro" id="IPR013783">
    <property type="entry name" value="Ig-like_fold"/>
</dbReference>
<keyword evidence="1" id="KW-0812">Transmembrane</keyword>
<keyword evidence="1" id="KW-0472">Membrane</keyword>
<organism evidence="2">
    <name type="scientific">marine sediment metagenome</name>
    <dbReference type="NCBI Taxonomy" id="412755"/>
    <lineage>
        <taxon>unclassified sequences</taxon>
        <taxon>metagenomes</taxon>
        <taxon>ecological metagenomes</taxon>
    </lineage>
</organism>
<dbReference type="AlphaFoldDB" id="A0A0F9GBW7"/>
<accession>A0A0F9GBW7</accession>
<evidence type="ECO:0000313" key="2">
    <source>
        <dbReference type="EMBL" id="KKL87961.1"/>
    </source>
</evidence>
<evidence type="ECO:0008006" key="3">
    <source>
        <dbReference type="Google" id="ProtNLM"/>
    </source>
</evidence>
<evidence type="ECO:0000256" key="1">
    <source>
        <dbReference type="SAM" id="Phobius"/>
    </source>
</evidence>
<dbReference type="Pfam" id="PF17957">
    <property type="entry name" value="Big_7"/>
    <property type="match status" value="1"/>
</dbReference>
<dbReference type="Gene3D" id="2.60.40.10">
    <property type="entry name" value="Immunoglobulins"/>
    <property type="match status" value="1"/>
</dbReference>
<sequence length="118" mass="13413">MRLKENRRPLAIVTFFMIFNTISIIFIPIGVNAPINNPPTVRITKPAEGENLSGITSVNFTAADQQGVIKERQILIDGKLIRISSYFYIWDTTKEVDGSHTILCRSKDRIFNTINPYL</sequence>
<proteinExistence type="predicted"/>
<dbReference type="EMBL" id="LAZR01020697">
    <property type="protein sequence ID" value="KKL87961.1"/>
    <property type="molecule type" value="Genomic_DNA"/>
</dbReference>
<reference evidence="2" key="1">
    <citation type="journal article" date="2015" name="Nature">
        <title>Complex archaea that bridge the gap between prokaryotes and eukaryotes.</title>
        <authorList>
            <person name="Spang A."/>
            <person name="Saw J.H."/>
            <person name="Jorgensen S.L."/>
            <person name="Zaremba-Niedzwiedzka K."/>
            <person name="Martijn J."/>
            <person name="Lind A.E."/>
            <person name="van Eijk R."/>
            <person name="Schleper C."/>
            <person name="Guy L."/>
            <person name="Ettema T.J."/>
        </authorList>
    </citation>
    <scope>NUCLEOTIDE SEQUENCE</scope>
</reference>
<keyword evidence="1" id="KW-1133">Transmembrane helix</keyword>
<comment type="caution">
    <text evidence="2">The sequence shown here is derived from an EMBL/GenBank/DDBJ whole genome shotgun (WGS) entry which is preliminary data.</text>
</comment>
<gene>
    <name evidence="2" type="ORF">LCGC14_1929490</name>
</gene>
<name>A0A0F9GBW7_9ZZZZ</name>
<feature type="transmembrane region" description="Helical" evidence="1">
    <location>
        <begin position="12"/>
        <end position="31"/>
    </location>
</feature>